<name>K1TMA0_9ZZZZ</name>
<protein>
    <recommendedName>
        <fullName evidence="3">Membrane protein insertase YidC</fullName>
    </recommendedName>
    <alternativeName>
        <fullName evidence="9">Foldase YidC</fullName>
    </alternativeName>
    <alternativeName>
        <fullName evidence="8">Membrane integrase YidC</fullName>
    </alternativeName>
</protein>
<dbReference type="GO" id="GO:0005886">
    <property type="term" value="C:plasma membrane"/>
    <property type="evidence" value="ECO:0007669"/>
    <property type="project" value="UniProtKB-SubCell"/>
</dbReference>
<reference evidence="11" key="1">
    <citation type="journal article" date="2013" name="Environ. Microbiol.">
        <title>Microbiota from the distal guts of lean and obese adolescents exhibit partial functional redundancy besides clear differences in community structure.</title>
        <authorList>
            <person name="Ferrer M."/>
            <person name="Ruiz A."/>
            <person name="Lanza F."/>
            <person name="Haange S.B."/>
            <person name="Oberbach A."/>
            <person name="Till H."/>
            <person name="Bargiela R."/>
            <person name="Campoy C."/>
            <person name="Segura M.T."/>
            <person name="Richter M."/>
            <person name="von Bergen M."/>
            <person name="Seifert J."/>
            <person name="Suarez A."/>
        </authorList>
    </citation>
    <scope>NUCLEOTIDE SEQUENCE</scope>
</reference>
<feature type="transmembrane region" description="Helical" evidence="10">
    <location>
        <begin position="6"/>
        <end position="24"/>
    </location>
</feature>
<dbReference type="EMBL" id="AJWZ01006199">
    <property type="protein sequence ID" value="EKC60461.1"/>
    <property type="molecule type" value="Genomic_DNA"/>
</dbReference>
<keyword evidence="10" id="KW-0472">Membrane</keyword>
<evidence type="ECO:0000256" key="9">
    <source>
        <dbReference type="ARBA" id="ARBA00033342"/>
    </source>
</evidence>
<organism evidence="11">
    <name type="scientific">human gut metagenome</name>
    <dbReference type="NCBI Taxonomy" id="408170"/>
    <lineage>
        <taxon>unclassified sequences</taxon>
        <taxon>metagenomes</taxon>
        <taxon>organismal metagenomes</taxon>
    </lineage>
</organism>
<comment type="similarity">
    <text evidence="2">Belongs to the OXA1/ALB3/YidC family. Type 1 subfamily.</text>
</comment>
<keyword evidence="5" id="KW-1003">Cell membrane</keyword>
<evidence type="ECO:0000256" key="5">
    <source>
        <dbReference type="ARBA" id="ARBA00022475"/>
    </source>
</evidence>
<keyword evidence="10" id="KW-0812">Transmembrane</keyword>
<dbReference type="InterPro" id="IPR038221">
    <property type="entry name" value="YidC_periplasmic_sf"/>
</dbReference>
<proteinExistence type="inferred from homology"/>
<keyword evidence="4" id="KW-0813">Transport</keyword>
<evidence type="ECO:0000256" key="3">
    <source>
        <dbReference type="ARBA" id="ARBA00015325"/>
    </source>
</evidence>
<keyword evidence="7" id="KW-0143">Chaperone</keyword>
<keyword evidence="6" id="KW-0653">Protein transport</keyword>
<comment type="caution">
    <text evidence="11">The sequence shown here is derived from an EMBL/GenBank/DDBJ whole genome shotgun (WGS) entry which is preliminary data.</text>
</comment>
<dbReference type="AlphaFoldDB" id="K1TMA0"/>
<evidence type="ECO:0000256" key="10">
    <source>
        <dbReference type="SAM" id="Phobius"/>
    </source>
</evidence>
<sequence>MDKKSIIGIAVVAVLFLGFAYLNTKEQKKYEQEMAVWQATQDSLAAVNRAAAVAADTAAVIDPTDSVAVAEAAAAVRERQVETLGEYLAAAREAAPEEFTVENDVMSVRFSTRGGQVTGVTLKDYRKYAPRKEEGRPSR</sequence>
<accession>K1TMA0</accession>
<evidence type="ECO:0000256" key="7">
    <source>
        <dbReference type="ARBA" id="ARBA00023186"/>
    </source>
</evidence>
<evidence type="ECO:0000256" key="6">
    <source>
        <dbReference type="ARBA" id="ARBA00022927"/>
    </source>
</evidence>
<evidence type="ECO:0000313" key="11">
    <source>
        <dbReference type="EMBL" id="EKC60461.1"/>
    </source>
</evidence>
<evidence type="ECO:0000256" key="2">
    <source>
        <dbReference type="ARBA" id="ARBA00010527"/>
    </source>
</evidence>
<dbReference type="Gene3D" id="2.70.98.90">
    <property type="match status" value="1"/>
</dbReference>
<evidence type="ECO:0000256" key="1">
    <source>
        <dbReference type="ARBA" id="ARBA00004651"/>
    </source>
</evidence>
<keyword evidence="10" id="KW-1133">Transmembrane helix</keyword>
<comment type="subcellular location">
    <subcellularLocation>
        <location evidence="1">Cell membrane</location>
        <topology evidence="1">Multi-pass membrane protein</topology>
    </subcellularLocation>
</comment>
<gene>
    <name evidence="11" type="ORF">OBE_08965</name>
</gene>
<dbReference type="GO" id="GO:0015031">
    <property type="term" value="P:protein transport"/>
    <property type="evidence" value="ECO:0007669"/>
    <property type="project" value="UniProtKB-KW"/>
</dbReference>
<evidence type="ECO:0000256" key="8">
    <source>
        <dbReference type="ARBA" id="ARBA00033245"/>
    </source>
</evidence>
<evidence type="ECO:0000256" key="4">
    <source>
        <dbReference type="ARBA" id="ARBA00022448"/>
    </source>
</evidence>